<dbReference type="Gene3D" id="3.40.190.10">
    <property type="entry name" value="Periplasmic binding protein-like II"/>
    <property type="match status" value="1"/>
</dbReference>
<dbReference type="InterPro" id="IPR007210">
    <property type="entry name" value="ABC_Gly_betaine_transp_sub-bd"/>
</dbReference>
<keyword evidence="1" id="KW-0732">Signal</keyword>
<reference evidence="3 4" key="1">
    <citation type="journal article" date="2012" name="Int. J. Syst. Evol. Microbiol.">
        <title>Vibrio caribbeanicus sp. nov., isolated from the marine sponge Scleritoderma cyanea.</title>
        <authorList>
            <person name="Hoffmann M."/>
            <person name="Monday S.R."/>
            <person name="Allard M.W."/>
            <person name="Strain E.A."/>
            <person name="Whittaker P."/>
            <person name="Naum M."/>
            <person name="McCarthy P.J."/>
            <person name="Lopez J.V."/>
            <person name="Fischer M."/>
            <person name="Brown E.W."/>
        </authorList>
    </citation>
    <scope>NUCLEOTIDE SEQUENCE [LARGE SCALE GENOMIC DNA]</scope>
    <source>
        <strain evidence="3 4">ATCC BAA-2122</strain>
    </source>
</reference>
<name>E3BEF0_9VIBR</name>
<evidence type="ECO:0000259" key="2">
    <source>
        <dbReference type="Pfam" id="PF04069"/>
    </source>
</evidence>
<dbReference type="AlphaFoldDB" id="E3BEF0"/>
<dbReference type="Gene3D" id="3.40.190.100">
    <property type="entry name" value="Glycine betaine-binding periplasmic protein, domain 2"/>
    <property type="match status" value="1"/>
</dbReference>
<feature type="chain" id="PRO_5003166994" evidence="1">
    <location>
        <begin position="23"/>
        <end position="310"/>
    </location>
</feature>
<feature type="domain" description="ABC-type glycine betaine transport system substrate-binding" evidence="2">
    <location>
        <begin position="24"/>
        <end position="295"/>
    </location>
</feature>
<comment type="caution">
    <text evidence="3">The sequence shown here is derived from an EMBL/GenBank/DDBJ whole genome shotgun (WGS) entry which is preliminary data.</text>
</comment>
<dbReference type="EMBL" id="AEIU01000002">
    <property type="protein sequence ID" value="EFP98567.1"/>
    <property type="molecule type" value="Genomic_DNA"/>
</dbReference>
<dbReference type="GO" id="GO:0022857">
    <property type="term" value="F:transmembrane transporter activity"/>
    <property type="evidence" value="ECO:0007669"/>
    <property type="project" value="InterPro"/>
</dbReference>
<gene>
    <name evidence="3" type="ORF">VIBC2010_08468</name>
</gene>
<dbReference type="RefSeq" id="WP_009599239.1">
    <property type="nucleotide sequence ID" value="NZ_AEIU01000002.1"/>
</dbReference>
<dbReference type="STRING" id="796620.VIBC2010_08468"/>
<dbReference type="SUPFAM" id="SSF53850">
    <property type="entry name" value="Periplasmic binding protein-like II"/>
    <property type="match status" value="1"/>
</dbReference>
<sequence length="310" mass="34813">MNNLKITALCAISGLTSSLVCAEPVKMLSLDWTSQQVLTKVLGKLLEQNNVPVEYVYTDARSQWYKLANDQGDVQVEVWEGSMASKYQQLIDAGNIVEGGTHVATTREDWWYPDYAEEVCPGLPDWKALKNCHQVFAEGRKKGIYYTGPWEKPDAARIRALDLQFDVAKLKDGAEINQKIEKYIAAKKPLLIFNWSPNWVEAKYKGKFVEFPAHDDDCEKKASWGVNPKFKWDCGNPTGGWLKIAISKSLSEKSQCAVDTINSFSLDNGQIAMAAMLVDNQKMSVEDAVNKWLEENKASMDKWTSHASCG</sequence>
<dbReference type="eggNOG" id="COG2113">
    <property type="taxonomic scope" value="Bacteria"/>
</dbReference>
<keyword evidence="4" id="KW-1185">Reference proteome</keyword>
<dbReference type="GO" id="GO:0043190">
    <property type="term" value="C:ATP-binding cassette (ABC) transporter complex"/>
    <property type="evidence" value="ECO:0007669"/>
    <property type="project" value="InterPro"/>
</dbReference>
<dbReference type="Proteomes" id="UP000002943">
    <property type="component" value="Unassembled WGS sequence"/>
</dbReference>
<dbReference type="CDD" id="cd13643">
    <property type="entry name" value="PBP2_BCP_2"/>
    <property type="match status" value="1"/>
</dbReference>
<dbReference type="Pfam" id="PF04069">
    <property type="entry name" value="OpuAC"/>
    <property type="match status" value="1"/>
</dbReference>
<feature type="signal peptide" evidence="1">
    <location>
        <begin position="1"/>
        <end position="22"/>
    </location>
</feature>
<protein>
    <submittedName>
        <fullName evidence="3">Glycine betaine ABC transporter, substrate-binding protein</fullName>
    </submittedName>
</protein>
<dbReference type="OrthoDB" id="7805658at2"/>
<organism evidence="3 4">
    <name type="scientific">Vibrio caribbeanicus ATCC BAA-2122</name>
    <dbReference type="NCBI Taxonomy" id="796620"/>
    <lineage>
        <taxon>Bacteria</taxon>
        <taxon>Pseudomonadati</taxon>
        <taxon>Pseudomonadota</taxon>
        <taxon>Gammaproteobacteria</taxon>
        <taxon>Vibrionales</taxon>
        <taxon>Vibrionaceae</taxon>
        <taxon>Vibrio</taxon>
    </lineage>
</organism>
<evidence type="ECO:0000256" key="1">
    <source>
        <dbReference type="SAM" id="SignalP"/>
    </source>
</evidence>
<accession>E3BEF0</accession>
<evidence type="ECO:0000313" key="3">
    <source>
        <dbReference type="EMBL" id="EFP98567.1"/>
    </source>
</evidence>
<proteinExistence type="predicted"/>
<evidence type="ECO:0000313" key="4">
    <source>
        <dbReference type="Proteomes" id="UP000002943"/>
    </source>
</evidence>